<dbReference type="Pfam" id="PF01396">
    <property type="entry name" value="Zn_ribbon_Top1"/>
    <property type="match status" value="1"/>
</dbReference>
<evidence type="ECO:0000313" key="4">
    <source>
        <dbReference type="Proteomes" id="UP000626180"/>
    </source>
</evidence>
<evidence type="ECO:0000256" key="1">
    <source>
        <dbReference type="SAM" id="Phobius"/>
    </source>
</evidence>
<evidence type="ECO:0000313" key="3">
    <source>
        <dbReference type="EMBL" id="MBF8641805.1"/>
    </source>
</evidence>
<dbReference type="Proteomes" id="UP000626180">
    <property type="component" value="Unassembled WGS sequence"/>
</dbReference>
<gene>
    <name evidence="3" type="ORF">IRZ65_14045</name>
</gene>
<keyword evidence="1" id="KW-0472">Membrane</keyword>
<accession>A0ABS0FN77</accession>
<dbReference type="SUPFAM" id="SSF57783">
    <property type="entry name" value="Zinc beta-ribbon"/>
    <property type="match status" value="1"/>
</dbReference>
<dbReference type="Gene3D" id="3.30.65.10">
    <property type="entry name" value="Bacterial Topoisomerase I, domain 1"/>
    <property type="match status" value="1"/>
</dbReference>
<organism evidence="3 4">
    <name type="scientific">Pseudomonas luteola</name>
    <dbReference type="NCBI Taxonomy" id="47886"/>
    <lineage>
        <taxon>Bacteria</taxon>
        <taxon>Pseudomonadati</taxon>
        <taxon>Pseudomonadota</taxon>
        <taxon>Gammaproteobacteria</taxon>
        <taxon>Pseudomonadales</taxon>
        <taxon>Pseudomonadaceae</taxon>
        <taxon>Pseudomonas</taxon>
    </lineage>
</organism>
<keyword evidence="1" id="KW-0812">Transmembrane</keyword>
<dbReference type="InterPro" id="IPR013498">
    <property type="entry name" value="Topo_IA_Znf"/>
</dbReference>
<protein>
    <submittedName>
        <fullName evidence="3">Topoisomerase DNA-binding C4 zinc finger domain-containing protein</fullName>
    </submittedName>
</protein>
<feature type="transmembrane region" description="Helical" evidence="1">
    <location>
        <begin position="39"/>
        <end position="58"/>
    </location>
</feature>
<comment type="caution">
    <text evidence="3">The sequence shown here is derived from an EMBL/GenBank/DDBJ whole genome shotgun (WGS) entry which is preliminary data.</text>
</comment>
<dbReference type="EMBL" id="JADMCD010000007">
    <property type="protein sequence ID" value="MBF8641805.1"/>
    <property type="molecule type" value="Genomic_DNA"/>
</dbReference>
<name>A0ABS0FN77_PSELU</name>
<proteinExistence type="predicted"/>
<sequence length="141" mass="14938">MDRVMGRMPLTQKAFTGSVLFLLPYLTWAGDAAAGALSVSDAAIMLGIVGVLVAWSVYEGLRSSRVPQKPAPHHSIIAANAPLVTPWQANAENCPFCSAPMSLRTAKAGKSFYGCSRAPVCRGTKLISHSARTHGSRLSNL</sequence>
<reference evidence="3 4" key="1">
    <citation type="submission" date="2020-10" db="EMBL/GenBank/DDBJ databases">
        <title>Genome sequences of Pseudomonas isolates.</title>
        <authorList>
            <person name="Wessels L."/>
            <person name="Reich F."/>
            <person name="Hammerl J."/>
        </authorList>
    </citation>
    <scope>NUCLEOTIDE SEQUENCE [LARGE SCALE GENOMIC DNA]</scope>
    <source>
        <strain evidence="3 4">20-MO00624-0</strain>
    </source>
</reference>
<keyword evidence="1" id="KW-1133">Transmembrane helix</keyword>
<dbReference type="GO" id="GO:0003677">
    <property type="term" value="F:DNA binding"/>
    <property type="evidence" value="ECO:0007669"/>
    <property type="project" value="UniProtKB-KW"/>
</dbReference>
<keyword evidence="3" id="KW-0238">DNA-binding</keyword>
<evidence type="ECO:0000259" key="2">
    <source>
        <dbReference type="Pfam" id="PF01396"/>
    </source>
</evidence>
<keyword evidence="4" id="KW-1185">Reference proteome</keyword>
<feature type="domain" description="DNA topoisomerase type IA zn finger" evidence="2">
    <location>
        <begin position="92"/>
        <end position="127"/>
    </location>
</feature>